<organism evidence="1 2">
    <name type="scientific">Sphingobacterium bambusae</name>
    <dbReference type="NCBI Taxonomy" id="662858"/>
    <lineage>
        <taxon>Bacteria</taxon>
        <taxon>Pseudomonadati</taxon>
        <taxon>Bacteroidota</taxon>
        <taxon>Sphingobacteriia</taxon>
        <taxon>Sphingobacteriales</taxon>
        <taxon>Sphingobacteriaceae</taxon>
        <taxon>Sphingobacterium</taxon>
    </lineage>
</organism>
<dbReference type="RefSeq" id="WP_320185022.1">
    <property type="nucleotide sequence ID" value="NZ_CP138332.1"/>
</dbReference>
<evidence type="ECO:0000313" key="1">
    <source>
        <dbReference type="EMBL" id="MFD2968708.1"/>
    </source>
</evidence>
<sequence>MNKNQENHYDIIFAGFGISGSCLLYEAMQNGIWKDQRILVIDHKFGDRGSKLISFWADRSTPLKKYAVANWKRLAFISHIGKKKQLEIGDYEYFSIASDQLLETYHQYIYQFSNITFVEGKILDCISDETQCIIDTEEGRFTASYVFNSLFFKPDVSDKHHYFLQHFKGVQITLSKPISNEDEAIIMDYRTDQKHGTTFFYCLPMSEKKLFVEYTLFSKSLIPVDEYDDAIKSYLSRVLQISDYTIESEEQGIIPMTDHNFPRRKKNIIYIGSAGGDTRPSTGYTFMNVQKTVHTIISSFQQTGKPFFKNEVIGTKEKLYDSILLSVLDERNYPGHEIFTDLFQNTPAKNIFKFLDAESSLKNDVKVMTTLRKPPFIKHFVKILYRNLSKPY</sequence>
<dbReference type="PANTHER" id="PTHR39757">
    <property type="match status" value="1"/>
</dbReference>
<dbReference type="PROSITE" id="PS51257">
    <property type="entry name" value="PROKAR_LIPOPROTEIN"/>
    <property type="match status" value="1"/>
</dbReference>
<keyword evidence="2" id="KW-1185">Reference proteome</keyword>
<dbReference type="SUPFAM" id="SSF51905">
    <property type="entry name" value="FAD/NAD(P)-binding domain"/>
    <property type="match status" value="1"/>
</dbReference>
<reference evidence="2" key="1">
    <citation type="journal article" date="2019" name="Int. J. Syst. Evol. Microbiol.">
        <title>The Global Catalogue of Microorganisms (GCM) 10K type strain sequencing project: providing services to taxonomists for standard genome sequencing and annotation.</title>
        <authorList>
            <consortium name="The Broad Institute Genomics Platform"/>
            <consortium name="The Broad Institute Genome Sequencing Center for Infectious Disease"/>
            <person name="Wu L."/>
            <person name="Ma J."/>
        </authorList>
    </citation>
    <scope>NUCLEOTIDE SEQUENCE [LARGE SCALE GENOMIC DNA]</scope>
    <source>
        <strain evidence="2">KCTC 22814</strain>
    </source>
</reference>
<dbReference type="InterPro" id="IPR036188">
    <property type="entry name" value="FAD/NAD-bd_sf"/>
</dbReference>
<dbReference type="PANTHER" id="PTHR39757:SF5">
    <property type="entry name" value="OS02G0190600 PROTEIN"/>
    <property type="match status" value="1"/>
</dbReference>
<name>A0ABW6BGN8_9SPHI</name>
<protein>
    <submittedName>
        <fullName evidence="1">Lycopene cyclase family protein</fullName>
    </submittedName>
</protein>
<evidence type="ECO:0000313" key="2">
    <source>
        <dbReference type="Proteomes" id="UP001597525"/>
    </source>
</evidence>
<dbReference type="EMBL" id="JBHUPB010000010">
    <property type="protein sequence ID" value="MFD2968708.1"/>
    <property type="molecule type" value="Genomic_DNA"/>
</dbReference>
<dbReference type="Proteomes" id="UP001597525">
    <property type="component" value="Unassembled WGS sequence"/>
</dbReference>
<dbReference type="Pfam" id="PF05834">
    <property type="entry name" value="Lycopene_cycl"/>
    <property type="match status" value="1"/>
</dbReference>
<gene>
    <name evidence="1" type="ORF">ACFS7Y_15010</name>
</gene>
<comment type="caution">
    <text evidence="1">The sequence shown here is derived from an EMBL/GenBank/DDBJ whole genome shotgun (WGS) entry which is preliminary data.</text>
</comment>
<accession>A0ABW6BGN8</accession>
<proteinExistence type="predicted"/>